<protein>
    <recommendedName>
        <fullName evidence="4">Rubredoxin</fullName>
    </recommendedName>
</protein>
<dbReference type="NCBIfam" id="TIGR03993">
    <property type="entry name" value="hydrog_HybE"/>
    <property type="match status" value="1"/>
</dbReference>
<dbReference type="RefSeq" id="WP_045779135.1">
    <property type="nucleotide sequence ID" value="NZ_LAJX01000099.1"/>
</dbReference>
<dbReference type="InterPro" id="IPR038530">
    <property type="entry name" value="NiFe-hyd_HybE_sf"/>
</dbReference>
<evidence type="ECO:0000256" key="1">
    <source>
        <dbReference type="ARBA" id="ARBA00006532"/>
    </source>
</evidence>
<dbReference type="Gene3D" id="3.30.1460.40">
    <property type="entry name" value="[NiFe]-hydrogenase assembly chaperone, HybE"/>
    <property type="match status" value="1"/>
</dbReference>
<dbReference type="AlphaFoldDB" id="A0A0F3IIQ6"/>
<organism evidence="2 3">
    <name type="scientific">Methylocucumis oryzae</name>
    <dbReference type="NCBI Taxonomy" id="1632867"/>
    <lineage>
        <taxon>Bacteria</taxon>
        <taxon>Pseudomonadati</taxon>
        <taxon>Pseudomonadota</taxon>
        <taxon>Gammaproteobacteria</taxon>
        <taxon>Methylococcales</taxon>
        <taxon>Methylococcaceae</taxon>
        <taxon>Methylocucumis</taxon>
    </lineage>
</organism>
<dbReference type="Pfam" id="PF11939">
    <property type="entry name" value="NiFe-hyd_HybE"/>
    <property type="match status" value="1"/>
</dbReference>
<comment type="similarity">
    <text evidence="1">Belongs to the HupJ family.</text>
</comment>
<comment type="caution">
    <text evidence="2">The sequence shown here is derived from an EMBL/GenBank/DDBJ whole genome shotgun (WGS) entry which is preliminary data.</text>
</comment>
<reference evidence="2 3" key="2">
    <citation type="journal article" date="2016" name="Microb. Ecol.">
        <title>Genome Characteristics of a Novel Type I Methanotroph (Sn10-6) Isolated from a Flooded Indian Rice Field.</title>
        <authorList>
            <person name="Rahalkar M.C."/>
            <person name="Pandit P.S."/>
            <person name="Dhakephalkar P.K."/>
            <person name="Pore S."/>
            <person name="Arora P."/>
            <person name="Kapse N."/>
        </authorList>
    </citation>
    <scope>NUCLEOTIDE SEQUENCE [LARGE SCALE GENOMIC DNA]</scope>
    <source>
        <strain evidence="2 3">Sn10-6</strain>
    </source>
</reference>
<dbReference type="EMBL" id="LAJX01000099">
    <property type="protein sequence ID" value="KJV06596.1"/>
    <property type="molecule type" value="Genomic_DNA"/>
</dbReference>
<sequence length="165" mass="18688">MDWQTQEQIHHALEQAFNAVLHQHMRDSALVNKQLSVKALGFTRFKQDWLGIMLTPWFMNILHLPGNPNDISGLTPGCQYHQQLPFGEFEFTSGYSQRLGVYGQCSLFSPMFEFADQAAALAVAEQCLQLLFGQPKPVKSLTRRSLLTIGRNQDGPRSQDHDASR</sequence>
<dbReference type="Proteomes" id="UP000033684">
    <property type="component" value="Unassembled WGS sequence"/>
</dbReference>
<dbReference type="OrthoDB" id="7060130at2"/>
<proteinExistence type="inferred from homology"/>
<keyword evidence="3" id="KW-1185">Reference proteome</keyword>
<reference evidence="3" key="1">
    <citation type="submission" date="2015-03" db="EMBL/GenBank/DDBJ databases">
        <title>Draft genome sequence of a novel methanotroph (Sn10-6) isolated from flooded ricefield rhizosphere in India.</title>
        <authorList>
            <person name="Pandit P.S."/>
            <person name="Pore S.D."/>
            <person name="Arora P."/>
            <person name="Kapse N.G."/>
            <person name="Dhakephalkar P.K."/>
            <person name="Rahalkar M.C."/>
        </authorList>
    </citation>
    <scope>NUCLEOTIDE SEQUENCE [LARGE SCALE GENOMIC DNA]</scope>
    <source>
        <strain evidence="3">Sn10-6</strain>
    </source>
</reference>
<name>A0A0F3IIQ6_9GAMM</name>
<dbReference type="InterPro" id="IPR023994">
    <property type="entry name" value="NiFe-hyd_HybE"/>
</dbReference>
<evidence type="ECO:0000313" key="2">
    <source>
        <dbReference type="EMBL" id="KJV06596.1"/>
    </source>
</evidence>
<evidence type="ECO:0000313" key="3">
    <source>
        <dbReference type="Proteomes" id="UP000033684"/>
    </source>
</evidence>
<evidence type="ECO:0008006" key="4">
    <source>
        <dbReference type="Google" id="ProtNLM"/>
    </source>
</evidence>
<accession>A0A0F3IIQ6</accession>
<gene>
    <name evidence="2" type="ORF">VZ94_10080</name>
</gene>